<dbReference type="InterPro" id="IPR016187">
    <property type="entry name" value="CTDL_fold"/>
</dbReference>
<feature type="signal peptide" evidence="1">
    <location>
        <begin position="1"/>
        <end position="19"/>
    </location>
</feature>
<evidence type="ECO:0000313" key="3">
    <source>
        <dbReference type="Proteomes" id="UP000494165"/>
    </source>
</evidence>
<feature type="chain" id="PRO_5035831104" description="C-type lectin domain-containing protein" evidence="1">
    <location>
        <begin position="20"/>
        <end position="549"/>
    </location>
</feature>
<evidence type="ECO:0008006" key="4">
    <source>
        <dbReference type="Google" id="ProtNLM"/>
    </source>
</evidence>
<dbReference type="SUPFAM" id="SSF56436">
    <property type="entry name" value="C-type lectin-like"/>
    <property type="match status" value="2"/>
</dbReference>
<name>A0A8S1CWY9_9INSE</name>
<keyword evidence="1" id="KW-0732">Signal</keyword>
<sequence>MASLATILLIVIAFQTTRISNMNQEACGLDQFFEKREYSWRSLGSTFECISRCSTNFSIDYASRQPKLVERVFSPNRPVIDCLKEKRSVVSYCKTKLSGIAFKQEGDFPLYYFPYLVKAHRFQAEKYCLKHGLRFGINETMLETILLGIDEVKIWAPQLQIRPNGSTPRVLCVTFIMNGKTLERRNESCGNENNFICTLPEICHSNRCSSQCQDKNCGNRQVTDCDVNCTKIDCSEETGDRFGIGPSDGELVEMCGYEYLFTKTPRYTQRGSQIYCCTKIMDVVDIITESELACFLNETIKRNLSSYSYWTNARLSTCPNKYAWCSSNPEMANEQVLQAKKSSQFVALKPLTGPNSIVWEFEDGSAIKRAICKREASSNCKKSICFQVGCKSEISKNTGGKGTLFYRLGCIEIQGCNKSFLACLGPGNRFSYFQCAKWACGDFYNFKLISFETKKKLDCVLGTFKAYKMNSTRFYISATSFGCPNAPRWCNYVDNPPLNYTYLTWAKSEPSTDPNKECFFADYNATKNDFTFGKSNCRAEINFVAETIS</sequence>
<reference evidence="2 3" key="1">
    <citation type="submission" date="2020-04" db="EMBL/GenBank/DDBJ databases">
        <authorList>
            <person name="Alioto T."/>
            <person name="Alioto T."/>
            <person name="Gomez Garrido J."/>
        </authorList>
    </citation>
    <scope>NUCLEOTIDE SEQUENCE [LARGE SCALE GENOMIC DNA]</scope>
</reference>
<evidence type="ECO:0000256" key="1">
    <source>
        <dbReference type="SAM" id="SignalP"/>
    </source>
</evidence>
<dbReference type="Gene3D" id="3.10.100.10">
    <property type="entry name" value="Mannose-Binding Protein A, subunit A"/>
    <property type="match status" value="1"/>
</dbReference>
<comment type="caution">
    <text evidence="2">The sequence shown here is derived from an EMBL/GenBank/DDBJ whole genome shotgun (WGS) entry which is preliminary data.</text>
</comment>
<evidence type="ECO:0000313" key="2">
    <source>
        <dbReference type="EMBL" id="CAB3375930.1"/>
    </source>
</evidence>
<accession>A0A8S1CWY9</accession>
<proteinExistence type="predicted"/>
<dbReference type="EMBL" id="CADEPI010000121">
    <property type="protein sequence ID" value="CAB3375930.1"/>
    <property type="molecule type" value="Genomic_DNA"/>
</dbReference>
<keyword evidence="3" id="KW-1185">Reference proteome</keyword>
<gene>
    <name evidence="2" type="ORF">CLODIP_2_CD13732</name>
</gene>
<organism evidence="2 3">
    <name type="scientific">Cloeon dipterum</name>
    <dbReference type="NCBI Taxonomy" id="197152"/>
    <lineage>
        <taxon>Eukaryota</taxon>
        <taxon>Metazoa</taxon>
        <taxon>Ecdysozoa</taxon>
        <taxon>Arthropoda</taxon>
        <taxon>Hexapoda</taxon>
        <taxon>Insecta</taxon>
        <taxon>Pterygota</taxon>
        <taxon>Palaeoptera</taxon>
        <taxon>Ephemeroptera</taxon>
        <taxon>Pisciforma</taxon>
        <taxon>Baetidae</taxon>
        <taxon>Cloeon</taxon>
    </lineage>
</organism>
<dbReference type="Proteomes" id="UP000494165">
    <property type="component" value="Unassembled WGS sequence"/>
</dbReference>
<protein>
    <recommendedName>
        <fullName evidence="4">C-type lectin domain-containing protein</fullName>
    </recommendedName>
</protein>
<dbReference type="AlphaFoldDB" id="A0A8S1CWY9"/>
<dbReference type="InterPro" id="IPR016186">
    <property type="entry name" value="C-type_lectin-like/link_sf"/>
</dbReference>